<evidence type="ECO:0000313" key="2">
    <source>
        <dbReference type="EMBL" id="SFP55811.1"/>
    </source>
</evidence>
<reference evidence="2 3" key="1">
    <citation type="submission" date="2016-10" db="EMBL/GenBank/DDBJ databases">
        <authorList>
            <person name="de Groot N.N."/>
        </authorList>
    </citation>
    <scope>NUCLEOTIDE SEQUENCE [LARGE SCALE GENOMIC DNA]</scope>
    <source>
        <strain evidence="2 3">DSM 28286</strain>
    </source>
</reference>
<dbReference type="STRING" id="1465490.SAMN05444277_101172"/>
<dbReference type="AlphaFoldDB" id="A0A1I5RBW7"/>
<gene>
    <name evidence="2" type="ORF">SAMN05444277_101172</name>
</gene>
<accession>A0A1I5RBW7</accession>
<keyword evidence="1" id="KW-0732">Signal</keyword>
<evidence type="ECO:0000313" key="3">
    <source>
        <dbReference type="Proteomes" id="UP000199031"/>
    </source>
</evidence>
<organism evidence="2 3">
    <name type="scientific">Parafilimonas terrae</name>
    <dbReference type="NCBI Taxonomy" id="1465490"/>
    <lineage>
        <taxon>Bacteria</taxon>
        <taxon>Pseudomonadati</taxon>
        <taxon>Bacteroidota</taxon>
        <taxon>Chitinophagia</taxon>
        <taxon>Chitinophagales</taxon>
        <taxon>Chitinophagaceae</taxon>
        <taxon>Parafilimonas</taxon>
    </lineage>
</organism>
<protein>
    <submittedName>
        <fullName evidence="2">Uncharacterized protein</fullName>
    </submittedName>
</protein>
<sequence>MKKIYILLFVFIAFNAANSLHAQNKFLVTVADAGNTKVRVAWTNPYGDSVVQLNVQRSWDSVKNYKTIFSPLSPELPENGYIDESAGYNGMYYRVFYVLANGSYFFTKAKKVKTGSDFTDDISEENKADRNFLVTVHDDDTVIAQFNYDQYKHFRDSIVNYTKDTLYSLTDADILIRYYANNINWMPSPHVFTNADGYVQISLADALQKNYRLRFFDEFHKPLFSIQHVAQPMLLLDKTDFMRSGWFYFELYEDNKVKERNKFYIPKDF</sequence>
<name>A0A1I5RBW7_9BACT</name>
<evidence type="ECO:0000256" key="1">
    <source>
        <dbReference type="SAM" id="SignalP"/>
    </source>
</evidence>
<feature type="chain" id="PRO_5011699570" evidence="1">
    <location>
        <begin position="23"/>
        <end position="269"/>
    </location>
</feature>
<feature type="signal peptide" evidence="1">
    <location>
        <begin position="1"/>
        <end position="22"/>
    </location>
</feature>
<keyword evidence="3" id="KW-1185">Reference proteome</keyword>
<dbReference type="EMBL" id="FOXQ01000001">
    <property type="protein sequence ID" value="SFP55811.1"/>
    <property type="molecule type" value="Genomic_DNA"/>
</dbReference>
<proteinExistence type="predicted"/>
<dbReference type="Proteomes" id="UP000199031">
    <property type="component" value="Unassembled WGS sequence"/>
</dbReference>
<dbReference type="RefSeq" id="WP_090653549.1">
    <property type="nucleotide sequence ID" value="NZ_FOXQ01000001.1"/>
</dbReference>